<dbReference type="GO" id="GO:0030170">
    <property type="term" value="F:pyridoxal phosphate binding"/>
    <property type="evidence" value="ECO:0007669"/>
    <property type="project" value="InterPro"/>
</dbReference>
<evidence type="ECO:0000256" key="6">
    <source>
        <dbReference type="ARBA" id="ARBA00012096"/>
    </source>
</evidence>
<evidence type="ECO:0000256" key="9">
    <source>
        <dbReference type="ARBA" id="ARBA00022898"/>
    </source>
</evidence>
<feature type="domain" description="ACT" evidence="14">
    <location>
        <begin position="324"/>
        <end position="399"/>
    </location>
</feature>
<dbReference type="InterPro" id="IPR044561">
    <property type="entry name" value="ACT_ThrD-II-like"/>
</dbReference>
<dbReference type="PANTHER" id="PTHR48078">
    <property type="entry name" value="THREONINE DEHYDRATASE, MITOCHONDRIAL-RELATED"/>
    <property type="match status" value="1"/>
</dbReference>
<gene>
    <name evidence="15" type="primary">tdcB</name>
    <name evidence="15" type="ORF">PATL70BA_2179</name>
</gene>
<reference evidence="15 16" key="1">
    <citation type="submission" date="2018-09" db="EMBL/GenBank/DDBJ databases">
        <authorList>
            <person name="Postec A."/>
        </authorList>
    </citation>
    <scope>NUCLEOTIDE SEQUENCE [LARGE SCALE GENOMIC DNA]</scope>
    <source>
        <strain evidence="15">70B-A</strain>
    </source>
</reference>
<dbReference type="GO" id="GO:0009097">
    <property type="term" value="P:isoleucine biosynthetic process"/>
    <property type="evidence" value="ECO:0007669"/>
    <property type="project" value="TreeGrafter"/>
</dbReference>
<dbReference type="GO" id="GO:0000166">
    <property type="term" value="F:nucleotide binding"/>
    <property type="evidence" value="ECO:0007669"/>
    <property type="project" value="UniProtKB-KW"/>
</dbReference>
<dbReference type="PROSITE" id="PS51671">
    <property type="entry name" value="ACT"/>
    <property type="match status" value="1"/>
</dbReference>
<keyword evidence="9 13" id="KW-0663">Pyridoxal phosphate</keyword>
<dbReference type="CDD" id="cd01562">
    <property type="entry name" value="Thr-dehyd"/>
    <property type="match status" value="1"/>
</dbReference>
<keyword evidence="8" id="KW-0021">Allosteric enzyme</keyword>
<evidence type="ECO:0000256" key="10">
    <source>
        <dbReference type="ARBA" id="ARBA00023239"/>
    </source>
</evidence>
<dbReference type="GO" id="GO:0003941">
    <property type="term" value="F:L-serine ammonia-lyase activity"/>
    <property type="evidence" value="ECO:0007669"/>
    <property type="project" value="TreeGrafter"/>
</dbReference>
<evidence type="ECO:0000313" key="15">
    <source>
        <dbReference type="EMBL" id="VDN48067.1"/>
    </source>
</evidence>
<dbReference type="InterPro" id="IPR036052">
    <property type="entry name" value="TrpB-like_PALP_sf"/>
</dbReference>
<dbReference type="InterPro" id="IPR050147">
    <property type="entry name" value="Ser/Thr_Dehydratase"/>
</dbReference>
<comment type="similarity">
    <text evidence="4 13">Belongs to the serine/threonine dehydratase family.</text>
</comment>
<comment type="subunit">
    <text evidence="5 13">In the native structure, TdcB is in a dimeric form, whereas in the TdcB-AMP complex, it exists in a tetrameric form (dimer of dimers).</text>
</comment>
<protein>
    <recommendedName>
        <fullName evidence="7 13">L-threonine dehydratase catabolic TdcB</fullName>
        <ecNumber evidence="6 13">4.3.1.19</ecNumber>
    </recommendedName>
    <alternativeName>
        <fullName evidence="12 13">Threonine deaminase</fullName>
    </alternativeName>
</protein>
<accession>A0A3P7PWE5</accession>
<evidence type="ECO:0000256" key="11">
    <source>
        <dbReference type="ARBA" id="ARBA00025527"/>
    </source>
</evidence>
<keyword evidence="10 13" id="KW-0456">Lyase</keyword>
<evidence type="ECO:0000256" key="4">
    <source>
        <dbReference type="ARBA" id="ARBA00010869"/>
    </source>
</evidence>
<dbReference type="Gene3D" id="3.30.70.260">
    <property type="match status" value="1"/>
</dbReference>
<dbReference type="InterPro" id="IPR002912">
    <property type="entry name" value="ACT_dom"/>
</dbReference>
<keyword evidence="16" id="KW-1185">Reference proteome</keyword>
<dbReference type="Gene3D" id="3.40.50.1100">
    <property type="match status" value="2"/>
</dbReference>
<keyword evidence="13" id="KW-0547">Nucleotide-binding</keyword>
<organism evidence="15 16">
    <name type="scientific">Petrocella atlantisensis</name>
    <dbReference type="NCBI Taxonomy" id="2173034"/>
    <lineage>
        <taxon>Bacteria</taxon>
        <taxon>Bacillati</taxon>
        <taxon>Bacillota</taxon>
        <taxon>Clostridia</taxon>
        <taxon>Lachnospirales</taxon>
        <taxon>Vallitaleaceae</taxon>
        <taxon>Petrocella</taxon>
    </lineage>
</organism>
<dbReference type="SUPFAM" id="SSF53686">
    <property type="entry name" value="Tryptophan synthase beta subunit-like PLP-dependent enzymes"/>
    <property type="match status" value="1"/>
</dbReference>
<dbReference type="AlphaFoldDB" id="A0A3P7PWE5"/>
<dbReference type="GO" id="GO:0006565">
    <property type="term" value="P:L-serine catabolic process"/>
    <property type="evidence" value="ECO:0007669"/>
    <property type="project" value="TreeGrafter"/>
</dbReference>
<dbReference type="Proteomes" id="UP000279029">
    <property type="component" value="Chromosome"/>
</dbReference>
<evidence type="ECO:0000256" key="5">
    <source>
        <dbReference type="ARBA" id="ARBA00011447"/>
    </source>
</evidence>
<sequence>MKIEMIKEAADLLADVIKKTPLIYSQVFSTESGNEVYLKPENLQITGAFKIRGAYNKVSHLTELERSCGIVAASAGNHAQGVAFAASRLGVKATIVMPSQTPLIKIEATKEYGADVVLYGDCYDDAQGKALEIHKEKGATIVHPFDDPYVIAGQGTIGLEIMEALEDVDIVVVPIGGGGLISGIACAIKEINPKIRIIGVEPKGAQTLNYSLQNNCVSELNAVSTIAEGVAVKKPGELTFSMVKRYVDEIVVVSDVDVLEAFLLMVEKEKLIVENAGVLSLAALKKLPYKNKKIVSVISGGNIDVVTISEMINRGLISRGRLFCFSVELHDTPGELLKIAKILADHKANVIKLEHNQFKTIDRFMHVQLEITLETNGHKHVKEIKKALRDESYHVTVVY</sequence>
<dbReference type="EC" id="4.3.1.19" evidence="6 13"/>
<dbReference type="GO" id="GO:0004794">
    <property type="term" value="F:threonine deaminase activity"/>
    <property type="evidence" value="ECO:0007669"/>
    <property type="project" value="UniProtKB-EC"/>
</dbReference>
<evidence type="ECO:0000259" key="14">
    <source>
        <dbReference type="PROSITE" id="PS51671"/>
    </source>
</evidence>
<evidence type="ECO:0000256" key="1">
    <source>
        <dbReference type="ARBA" id="ARBA00001274"/>
    </source>
</evidence>
<comment type="cofactor">
    <cofactor evidence="2 13">
        <name>pyridoxal 5'-phosphate</name>
        <dbReference type="ChEBI" id="CHEBI:597326"/>
    </cofactor>
</comment>
<comment type="pathway">
    <text evidence="3 13">Amino-acid degradation; L-threonine degradation via propanoate pathway; propanoate from L-threonine: step 1/4.</text>
</comment>
<dbReference type="UniPathway" id="UPA00052">
    <property type="reaction ID" value="UER00507"/>
</dbReference>
<name>A0A3P7PWE5_9FIRM</name>
<dbReference type="PANTHER" id="PTHR48078:SF6">
    <property type="entry name" value="L-THREONINE DEHYDRATASE CATABOLIC TDCB"/>
    <property type="match status" value="1"/>
</dbReference>
<evidence type="ECO:0000256" key="12">
    <source>
        <dbReference type="ARBA" id="ARBA00031427"/>
    </source>
</evidence>
<dbReference type="GO" id="GO:0070689">
    <property type="term" value="P:L-threonine catabolic process to propionate"/>
    <property type="evidence" value="ECO:0007669"/>
    <property type="project" value="UniProtKB-UniPathway"/>
</dbReference>
<comment type="catalytic activity">
    <reaction evidence="1 13">
        <text>L-threonine = 2-oxobutanoate + NH4(+)</text>
        <dbReference type="Rhea" id="RHEA:22108"/>
        <dbReference type="ChEBI" id="CHEBI:16763"/>
        <dbReference type="ChEBI" id="CHEBI:28938"/>
        <dbReference type="ChEBI" id="CHEBI:57926"/>
        <dbReference type="EC" id="4.3.1.19"/>
    </reaction>
</comment>
<dbReference type="NCBIfam" id="TIGR01127">
    <property type="entry name" value="ilvA_1Cterm"/>
    <property type="match status" value="1"/>
</dbReference>
<evidence type="ECO:0000256" key="7">
    <source>
        <dbReference type="ARBA" id="ARBA00022248"/>
    </source>
</evidence>
<dbReference type="Pfam" id="PF00291">
    <property type="entry name" value="PALP"/>
    <property type="match status" value="1"/>
</dbReference>
<dbReference type="FunFam" id="3.40.50.1100:FF:000007">
    <property type="entry name" value="L-threonine dehydratase catabolic TdcB"/>
    <property type="match status" value="1"/>
</dbReference>
<dbReference type="PROSITE" id="PS00165">
    <property type="entry name" value="DEHYDRATASE_SER_THR"/>
    <property type="match status" value="1"/>
</dbReference>
<proteinExistence type="inferred from homology"/>
<evidence type="ECO:0000256" key="8">
    <source>
        <dbReference type="ARBA" id="ARBA00022533"/>
    </source>
</evidence>
<evidence type="ECO:0000256" key="13">
    <source>
        <dbReference type="RuleBase" id="RU363083"/>
    </source>
</evidence>
<comment type="function">
    <text evidence="11 13">Catalyzes the anaerobic formation of alpha-ketobutyrate and ammonia from threonine in a two-step reaction. The first step involved a dehydration of threonine and a production of enamine intermediates (aminocrotonate), which tautomerizes to its imine form (iminobutyrate). Both intermediates are unstable and short-lived. The second step is the nonenzymatic hydrolysis of the enamine/imine intermediates to form 2-ketobutyrate and free ammonia. In the low water environment of the cell, the second step is accelerated by RidA.</text>
</comment>
<dbReference type="EMBL" id="LR130778">
    <property type="protein sequence ID" value="VDN48067.1"/>
    <property type="molecule type" value="Genomic_DNA"/>
</dbReference>
<evidence type="ECO:0000256" key="2">
    <source>
        <dbReference type="ARBA" id="ARBA00001933"/>
    </source>
</evidence>
<dbReference type="InterPro" id="IPR005789">
    <property type="entry name" value="Thr_deHydtase_catblc"/>
</dbReference>
<dbReference type="InterPro" id="IPR001926">
    <property type="entry name" value="TrpB-like_PALP"/>
</dbReference>
<dbReference type="InterPro" id="IPR000634">
    <property type="entry name" value="Ser/Thr_deHydtase_PyrdxlP-BS"/>
</dbReference>
<dbReference type="CDD" id="cd04886">
    <property type="entry name" value="ACT_ThrD-II-like"/>
    <property type="match status" value="1"/>
</dbReference>
<evidence type="ECO:0000256" key="3">
    <source>
        <dbReference type="ARBA" id="ARBA00004958"/>
    </source>
</evidence>
<dbReference type="FunFam" id="3.40.50.1100:FF:000005">
    <property type="entry name" value="Threonine dehydratase catabolic"/>
    <property type="match status" value="1"/>
</dbReference>
<dbReference type="KEGG" id="cbar:PATL70BA_2179"/>
<evidence type="ECO:0000313" key="16">
    <source>
        <dbReference type="Proteomes" id="UP000279029"/>
    </source>
</evidence>